<evidence type="ECO:0000256" key="1">
    <source>
        <dbReference type="SAM" id="MobiDB-lite"/>
    </source>
</evidence>
<evidence type="ECO:0000313" key="2">
    <source>
        <dbReference type="EMBL" id="MBM7058620.1"/>
    </source>
</evidence>
<dbReference type="EMBL" id="JAFEUF010000359">
    <property type="protein sequence ID" value="MBM7058620.1"/>
    <property type="molecule type" value="Genomic_DNA"/>
</dbReference>
<organism evidence="2 3">
    <name type="scientific">Streptomyces durocortorensis</name>
    <dbReference type="NCBI Taxonomy" id="2811104"/>
    <lineage>
        <taxon>Bacteria</taxon>
        <taxon>Bacillati</taxon>
        <taxon>Actinomycetota</taxon>
        <taxon>Actinomycetes</taxon>
        <taxon>Kitasatosporales</taxon>
        <taxon>Streptomycetaceae</taxon>
        <taxon>Streptomyces</taxon>
    </lineage>
</organism>
<proteinExistence type="predicted"/>
<gene>
    <name evidence="2" type="ORF">JS521_33655</name>
</gene>
<comment type="caution">
    <text evidence="2">The sequence shown here is derived from an EMBL/GenBank/DDBJ whole genome shotgun (WGS) entry which is preliminary data.</text>
</comment>
<feature type="compositionally biased region" description="Acidic residues" evidence="1">
    <location>
        <begin position="57"/>
        <end position="73"/>
    </location>
</feature>
<accession>A0ABS2I720</accession>
<feature type="compositionally biased region" description="Acidic residues" evidence="1">
    <location>
        <begin position="16"/>
        <end position="35"/>
    </location>
</feature>
<reference evidence="2 3" key="1">
    <citation type="submission" date="2021-02" db="EMBL/GenBank/DDBJ databases">
        <title>Genome Streptomyces sp. RHZ10.</title>
        <authorList>
            <person name="Besaury L."/>
        </authorList>
    </citation>
    <scope>NUCLEOTIDE SEQUENCE [LARGE SCALE GENOMIC DNA]</scope>
    <source>
        <strain evidence="2 3">RHZ10</strain>
    </source>
</reference>
<name>A0ABS2I720_9ACTN</name>
<protein>
    <submittedName>
        <fullName evidence="2">Uncharacterized protein</fullName>
    </submittedName>
</protein>
<feature type="region of interest" description="Disordered" evidence="1">
    <location>
        <begin position="1"/>
        <end position="79"/>
    </location>
</feature>
<evidence type="ECO:0000313" key="3">
    <source>
        <dbReference type="Proteomes" id="UP000712045"/>
    </source>
</evidence>
<keyword evidence="3" id="KW-1185">Reference proteome</keyword>
<sequence>APSEPEAPMDPGPGESSDDFGDPPPEDPWEYEEGVPDVAPEPTQVFPAEPEGPAEPAEPDLPAEPDEPMEADLGDVFAG</sequence>
<feature type="non-terminal residue" evidence="2">
    <location>
        <position position="1"/>
    </location>
</feature>
<dbReference type="Proteomes" id="UP000712045">
    <property type="component" value="Unassembled WGS sequence"/>
</dbReference>